<feature type="transmembrane region" description="Helical" evidence="1">
    <location>
        <begin position="20"/>
        <end position="47"/>
    </location>
</feature>
<name>A0A0C4DWS1_MAGP6</name>
<reference evidence="3" key="5">
    <citation type="submission" date="2015-06" db="UniProtKB">
        <authorList>
            <consortium name="EnsemblFungi"/>
        </authorList>
    </citation>
    <scope>IDENTIFICATION</scope>
    <source>
        <strain evidence="3">ATCC 64411</strain>
    </source>
</reference>
<evidence type="ECO:0000313" key="3">
    <source>
        <dbReference type="EnsemblFungi" id="MAPG_04451T0"/>
    </source>
</evidence>
<dbReference type="Proteomes" id="UP000011715">
    <property type="component" value="Unassembled WGS sequence"/>
</dbReference>
<sequence>MPDYPSKTTTARRLNYPRMLWSIFVMLVTKPALFQAGLAACCMSAFFTSYWTNHPLLPAVLAAVHLRPAGDWAVRPLVIRWGPPFGRIVLDRLTPLVPALGGLVLNLVG</sequence>
<dbReference type="eggNOG" id="ENOG502QUXC">
    <property type="taxonomic scope" value="Eukaryota"/>
</dbReference>
<organism evidence="3 4">
    <name type="scientific">Magnaporthiopsis poae (strain ATCC 64411 / 73-15)</name>
    <name type="common">Kentucky bluegrass fungus</name>
    <name type="synonym">Magnaporthe poae</name>
    <dbReference type="NCBI Taxonomy" id="644358"/>
    <lineage>
        <taxon>Eukaryota</taxon>
        <taxon>Fungi</taxon>
        <taxon>Dikarya</taxon>
        <taxon>Ascomycota</taxon>
        <taxon>Pezizomycotina</taxon>
        <taxon>Sordariomycetes</taxon>
        <taxon>Sordariomycetidae</taxon>
        <taxon>Magnaporthales</taxon>
        <taxon>Magnaporthaceae</taxon>
        <taxon>Magnaporthiopsis</taxon>
    </lineage>
</organism>
<keyword evidence="1" id="KW-0472">Membrane</keyword>
<dbReference type="EMBL" id="GL876968">
    <property type="protein sequence ID" value="KLU85425.1"/>
    <property type="molecule type" value="Genomic_DNA"/>
</dbReference>
<gene>
    <name evidence="2" type="ORF">MAPG_04451</name>
</gene>
<proteinExistence type="predicted"/>
<dbReference type="EnsemblFungi" id="MAPG_04451T0">
    <property type="protein sequence ID" value="MAPG_04451T0"/>
    <property type="gene ID" value="MAPG_04451"/>
</dbReference>
<dbReference type="EMBL" id="ADBL01001053">
    <property type="status" value="NOT_ANNOTATED_CDS"/>
    <property type="molecule type" value="Genomic_DNA"/>
</dbReference>
<evidence type="ECO:0000313" key="2">
    <source>
        <dbReference type="EMBL" id="KLU85425.1"/>
    </source>
</evidence>
<keyword evidence="1" id="KW-0812">Transmembrane</keyword>
<keyword evidence="1" id="KW-1133">Transmembrane helix</keyword>
<evidence type="ECO:0000256" key="1">
    <source>
        <dbReference type="SAM" id="Phobius"/>
    </source>
</evidence>
<dbReference type="VEuPathDB" id="FungiDB:MAPG_04451"/>
<dbReference type="OrthoDB" id="2105912at2759"/>
<dbReference type="AlphaFoldDB" id="A0A0C4DWS1"/>
<reference evidence="3" key="4">
    <citation type="journal article" date="2015" name="G3 (Bethesda)">
        <title>Genome sequences of three phytopathogenic species of the Magnaporthaceae family of fungi.</title>
        <authorList>
            <person name="Okagaki L.H."/>
            <person name="Nunes C.C."/>
            <person name="Sailsbery J."/>
            <person name="Clay B."/>
            <person name="Brown D."/>
            <person name="John T."/>
            <person name="Oh Y."/>
            <person name="Young N."/>
            <person name="Fitzgerald M."/>
            <person name="Haas B.J."/>
            <person name="Zeng Q."/>
            <person name="Young S."/>
            <person name="Adiconis X."/>
            <person name="Fan L."/>
            <person name="Levin J.Z."/>
            <person name="Mitchell T.K."/>
            <person name="Okubara P.A."/>
            <person name="Farman M.L."/>
            <person name="Kohn L.M."/>
            <person name="Birren B."/>
            <person name="Ma L.-J."/>
            <person name="Dean R.A."/>
        </authorList>
    </citation>
    <scope>NUCLEOTIDE SEQUENCE</scope>
    <source>
        <strain evidence="3">ATCC 64411 / 73-15</strain>
    </source>
</reference>
<keyword evidence="4" id="KW-1185">Reference proteome</keyword>
<evidence type="ECO:0000313" key="4">
    <source>
        <dbReference type="Proteomes" id="UP000011715"/>
    </source>
</evidence>
<accession>A0A0C4DWS1</accession>
<reference evidence="2" key="3">
    <citation type="submission" date="2011-03" db="EMBL/GenBank/DDBJ databases">
        <title>Annotation of Magnaporthe poae ATCC 64411.</title>
        <authorList>
            <person name="Ma L.-J."/>
            <person name="Dead R."/>
            <person name="Young S.K."/>
            <person name="Zeng Q."/>
            <person name="Gargeya S."/>
            <person name="Fitzgerald M."/>
            <person name="Haas B."/>
            <person name="Abouelleil A."/>
            <person name="Alvarado L."/>
            <person name="Arachchi H.M."/>
            <person name="Berlin A."/>
            <person name="Brown A."/>
            <person name="Chapman S.B."/>
            <person name="Chen Z."/>
            <person name="Dunbar C."/>
            <person name="Freedman E."/>
            <person name="Gearin G."/>
            <person name="Gellesch M."/>
            <person name="Goldberg J."/>
            <person name="Griggs A."/>
            <person name="Gujja S."/>
            <person name="Heiman D."/>
            <person name="Howarth C."/>
            <person name="Larson L."/>
            <person name="Lui A."/>
            <person name="MacDonald P.J.P."/>
            <person name="Mehta T."/>
            <person name="Montmayeur A."/>
            <person name="Murphy C."/>
            <person name="Neiman D."/>
            <person name="Pearson M."/>
            <person name="Priest M."/>
            <person name="Roberts A."/>
            <person name="Saif S."/>
            <person name="Shea T."/>
            <person name="Shenoy N."/>
            <person name="Sisk P."/>
            <person name="Stolte C."/>
            <person name="Sykes S."/>
            <person name="Yandava C."/>
            <person name="Wortman J."/>
            <person name="Nusbaum C."/>
            <person name="Birren B."/>
        </authorList>
    </citation>
    <scope>NUCLEOTIDE SEQUENCE</scope>
    <source>
        <strain evidence="2">ATCC 64411</strain>
    </source>
</reference>
<reference evidence="4" key="1">
    <citation type="submission" date="2010-05" db="EMBL/GenBank/DDBJ databases">
        <title>The genome sequence of Magnaporthe poae strain ATCC 64411.</title>
        <authorList>
            <person name="Ma L.-J."/>
            <person name="Dead R."/>
            <person name="Young S."/>
            <person name="Zeng Q."/>
            <person name="Koehrsen M."/>
            <person name="Alvarado L."/>
            <person name="Berlin A."/>
            <person name="Chapman S.B."/>
            <person name="Chen Z."/>
            <person name="Freedman E."/>
            <person name="Gellesch M."/>
            <person name="Goldberg J."/>
            <person name="Griggs A."/>
            <person name="Gujja S."/>
            <person name="Heilman E.R."/>
            <person name="Heiman D."/>
            <person name="Hepburn T."/>
            <person name="Howarth C."/>
            <person name="Jen D."/>
            <person name="Larson L."/>
            <person name="Mehta T."/>
            <person name="Neiman D."/>
            <person name="Pearson M."/>
            <person name="Roberts A."/>
            <person name="Saif S."/>
            <person name="Shea T."/>
            <person name="Shenoy N."/>
            <person name="Sisk P."/>
            <person name="Stolte C."/>
            <person name="Sykes S."/>
            <person name="Walk T."/>
            <person name="White J."/>
            <person name="Yandava C."/>
            <person name="Haas B."/>
            <person name="Nusbaum C."/>
            <person name="Birren B."/>
        </authorList>
    </citation>
    <scope>NUCLEOTIDE SEQUENCE [LARGE SCALE GENOMIC DNA]</scope>
    <source>
        <strain evidence="4">ATCC 64411 / 73-15</strain>
    </source>
</reference>
<reference evidence="2" key="2">
    <citation type="submission" date="2010-05" db="EMBL/GenBank/DDBJ databases">
        <title>The Genome Sequence of Magnaporthe poae strain ATCC 64411.</title>
        <authorList>
            <consortium name="The Broad Institute Genome Sequencing Platform"/>
            <consortium name="Broad Institute Genome Sequencing Center for Infectious Disease"/>
            <person name="Ma L.-J."/>
            <person name="Dead R."/>
            <person name="Young S."/>
            <person name="Zeng Q."/>
            <person name="Koehrsen M."/>
            <person name="Alvarado L."/>
            <person name="Berlin A."/>
            <person name="Chapman S.B."/>
            <person name="Chen Z."/>
            <person name="Freedman E."/>
            <person name="Gellesch M."/>
            <person name="Goldberg J."/>
            <person name="Griggs A."/>
            <person name="Gujja S."/>
            <person name="Heilman E.R."/>
            <person name="Heiman D."/>
            <person name="Hepburn T."/>
            <person name="Howarth C."/>
            <person name="Jen D."/>
            <person name="Larson L."/>
            <person name="Mehta T."/>
            <person name="Neiman D."/>
            <person name="Pearson M."/>
            <person name="Roberts A."/>
            <person name="Saif S."/>
            <person name="Shea T."/>
            <person name="Shenoy N."/>
            <person name="Sisk P."/>
            <person name="Stolte C."/>
            <person name="Sykes S."/>
            <person name="Walk T."/>
            <person name="White J."/>
            <person name="Yandava C."/>
            <person name="Haas B."/>
            <person name="Nusbaum C."/>
            <person name="Birren B."/>
        </authorList>
    </citation>
    <scope>NUCLEOTIDE SEQUENCE</scope>
    <source>
        <strain evidence="2">ATCC 64411</strain>
    </source>
</reference>
<protein>
    <submittedName>
        <fullName evidence="2 3">Uncharacterized protein</fullName>
    </submittedName>
</protein>